<dbReference type="InterPro" id="IPR050776">
    <property type="entry name" value="Ank_Repeat/CDKN_Inhibitor"/>
</dbReference>
<feature type="repeat" description="ANK" evidence="3">
    <location>
        <begin position="161"/>
        <end position="193"/>
    </location>
</feature>
<dbReference type="Pfam" id="PF12796">
    <property type="entry name" value="Ank_2"/>
    <property type="match status" value="2"/>
</dbReference>
<dbReference type="Proteomes" id="UP000223749">
    <property type="component" value="Chromosome"/>
</dbReference>
<name>A0A2D1U691_9SPHI</name>
<dbReference type="OrthoDB" id="5657095at2"/>
<keyword evidence="1" id="KW-0677">Repeat</keyword>
<accession>A0A2D1U691</accession>
<dbReference type="PROSITE" id="PS50088">
    <property type="entry name" value="ANK_REPEAT"/>
    <property type="match status" value="3"/>
</dbReference>
<dbReference type="PROSITE" id="PS50297">
    <property type="entry name" value="ANK_REP_REGION"/>
    <property type="match status" value="2"/>
</dbReference>
<keyword evidence="2 3" id="KW-0040">ANK repeat</keyword>
<evidence type="ECO:0000256" key="1">
    <source>
        <dbReference type="ARBA" id="ARBA00022737"/>
    </source>
</evidence>
<protein>
    <submittedName>
        <fullName evidence="4">Uncharacterized protein</fullName>
    </submittedName>
</protein>
<dbReference type="SUPFAM" id="SSF48403">
    <property type="entry name" value="Ankyrin repeat"/>
    <property type="match status" value="1"/>
</dbReference>
<evidence type="ECO:0000256" key="2">
    <source>
        <dbReference type="ARBA" id="ARBA00023043"/>
    </source>
</evidence>
<dbReference type="SMART" id="SM00248">
    <property type="entry name" value="ANK"/>
    <property type="match status" value="4"/>
</dbReference>
<dbReference type="InterPro" id="IPR002110">
    <property type="entry name" value="Ankyrin_rpt"/>
</dbReference>
<feature type="repeat" description="ANK" evidence="3">
    <location>
        <begin position="93"/>
        <end position="125"/>
    </location>
</feature>
<dbReference type="Gene3D" id="1.25.40.20">
    <property type="entry name" value="Ankyrin repeat-containing domain"/>
    <property type="match status" value="1"/>
</dbReference>
<reference evidence="4 5" key="1">
    <citation type="submission" date="2017-10" db="EMBL/GenBank/DDBJ databases">
        <title>Whole genome of Pedobacter ginsengisoli T01R-27 isolated from tomato rhizosphere.</title>
        <authorList>
            <person name="Weon H.-Y."/>
            <person name="Lee S.A."/>
            <person name="Sang M.K."/>
            <person name="Song J."/>
        </authorList>
    </citation>
    <scope>NUCLEOTIDE SEQUENCE [LARGE SCALE GENOMIC DNA]</scope>
    <source>
        <strain evidence="4 5">T01R-27</strain>
    </source>
</reference>
<evidence type="ECO:0000313" key="5">
    <source>
        <dbReference type="Proteomes" id="UP000223749"/>
    </source>
</evidence>
<evidence type="ECO:0000256" key="3">
    <source>
        <dbReference type="PROSITE-ProRule" id="PRU00023"/>
    </source>
</evidence>
<dbReference type="RefSeq" id="WP_099438994.1">
    <property type="nucleotide sequence ID" value="NZ_CP024091.1"/>
</dbReference>
<dbReference type="InterPro" id="IPR036770">
    <property type="entry name" value="Ankyrin_rpt-contain_sf"/>
</dbReference>
<keyword evidence="5" id="KW-1185">Reference proteome</keyword>
<organism evidence="4 5">
    <name type="scientific">Pedobacter ginsengisoli</name>
    <dbReference type="NCBI Taxonomy" id="363852"/>
    <lineage>
        <taxon>Bacteria</taxon>
        <taxon>Pseudomonadati</taxon>
        <taxon>Bacteroidota</taxon>
        <taxon>Sphingobacteriia</taxon>
        <taxon>Sphingobacteriales</taxon>
        <taxon>Sphingobacteriaceae</taxon>
        <taxon>Pedobacter</taxon>
    </lineage>
</organism>
<dbReference type="PANTHER" id="PTHR24201">
    <property type="entry name" value="ANK_REP_REGION DOMAIN-CONTAINING PROTEIN"/>
    <property type="match status" value="1"/>
</dbReference>
<sequence>MDIAHLESLIEADKKQDISDLLIRQPQLANQKTSHGISPVLLACYYRKPGIALLIASFSTNITLFEACALGKYELTTKLIDQDPDGVNSFSTDGFTPLGLATYFANEEICKLLINSGADVNIPANNGFNVYPIHSAVAAKNYNLTKMLINAGAIINVKQQAGFTPLHAAAQQGDIEMIVLLLENNADLDIRMEGGKLPADLAEEKGFSEIAEILRL</sequence>
<gene>
    <name evidence="4" type="ORF">CPT03_11555</name>
</gene>
<proteinExistence type="predicted"/>
<dbReference type="EMBL" id="CP024091">
    <property type="protein sequence ID" value="ATP57064.1"/>
    <property type="molecule type" value="Genomic_DNA"/>
</dbReference>
<dbReference type="AlphaFoldDB" id="A0A2D1U691"/>
<evidence type="ECO:0000313" key="4">
    <source>
        <dbReference type="EMBL" id="ATP57064.1"/>
    </source>
</evidence>
<feature type="repeat" description="ANK" evidence="3">
    <location>
        <begin position="128"/>
        <end position="160"/>
    </location>
</feature>
<dbReference type="KEGG" id="pgs:CPT03_11555"/>